<evidence type="ECO:0000313" key="6">
    <source>
        <dbReference type="EMBL" id="MCM3714793.1"/>
    </source>
</evidence>
<keyword evidence="3" id="KW-0285">Flavoprotein</keyword>
<dbReference type="PANTHER" id="PTHR48105">
    <property type="entry name" value="THIOREDOXIN REDUCTASE 1-RELATED-RELATED"/>
    <property type="match status" value="1"/>
</dbReference>
<name>A0A9X2DT39_9BACI</name>
<feature type="domain" description="FAD/NAD(P)-binding" evidence="5">
    <location>
        <begin position="7"/>
        <end position="283"/>
    </location>
</feature>
<sequence length="306" mass="33898">MSDSILDVVIIGGGPGGLSAALVLGRARRTVALVDEGHPRNAITKRSHGFLTRDGAKPFELRQIAREQMEKYPTVGLHQDEAIDIERKQNQFITKTSKGEILTSRKLIVATGLREELPDIKGLSDVYGQSFFSCPYCDGWEFQDQPLVIIGNGRKLLAYTRIIHNWSRDLIVCTNGTAMISEDEKNELERHSISFIETPIRELVADQGQLQQIVFQTGERLARKAGFLLDTGAKQSTFLPQKLGIPLTDKGSFETQSHGKTEVEGVYVIGDAAKRFTGLMGAASEGYEAGIALNHELVEEDWRKVE</sequence>
<dbReference type="RefSeq" id="WP_251223564.1">
    <property type="nucleotide sequence ID" value="NZ_JAMBOL010000010.1"/>
</dbReference>
<accession>A0A9X2DT39</accession>
<dbReference type="PRINTS" id="PR00368">
    <property type="entry name" value="FADPNR"/>
</dbReference>
<keyword evidence="4" id="KW-0560">Oxidoreductase</keyword>
<comment type="cofactor">
    <cofactor evidence="1">
        <name>FAD</name>
        <dbReference type="ChEBI" id="CHEBI:57692"/>
    </cofactor>
</comment>
<dbReference type="InterPro" id="IPR050097">
    <property type="entry name" value="Ferredoxin-NADP_redctase_2"/>
</dbReference>
<dbReference type="EMBL" id="JAMBOL010000010">
    <property type="protein sequence ID" value="MCM3714793.1"/>
    <property type="molecule type" value="Genomic_DNA"/>
</dbReference>
<dbReference type="PRINTS" id="PR00469">
    <property type="entry name" value="PNDRDTASEII"/>
</dbReference>
<evidence type="ECO:0000256" key="3">
    <source>
        <dbReference type="ARBA" id="ARBA00022630"/>
    </source>
</evidence>
<comment type="subunit">
    <text evidence="2">Homodimer.</text>
</comment>
<dbReference type="SUPFAM" id="SSF51905">
    <property type="entry name" value="FAD/NAD(P)-binding domain"/>
    <property type="match status" value="1"/>
</dbReference>
<dbReference type="AlphaFoldDB" id="A0A9X2DT39"/>
<evidence type="ECO:0000256" key="4">
    <source>
        <dbReference type="ARBA" id="ARBA00023002"/>
    </source>
</evidence>
<dbReference type="Proteomes" id="UP001139179">
    <property type="component" value="Unassembled WGS sequence"/>
</dbReference>
<proteinExistence type="predicted"/>
<reference evidence="6" key="1">
    <citation type="submission" date="2022-05" db="EMBL/GenBank/DDBJ databases">
        <title>Comparative Genomics of Spacecraft Associated Microbes.</title>
        <authorList>
            <person name="Tran M.T."/>
            <person name="Wright A."/>
            <person name="Seuylemezian A."/>
            <person name="Eisen J."/>
            <person name="Coil D."/>
        </authorList>
    </citation>
    <scope>NUCLEOTIDE SEQUENCE</scope>
    <source>
        <strain evidence="6">214.1.1</strain>
    </source>
</reference>
<comment type="caution">
    <text evidence="6">The sequence shown here is derived from an EMBL/GenBank/DDBJ whole genome shotgun (WGS) entry which is preliminary data.</text>
</comment>
<protein>
    <submittedName>
        <fullName evidence="6">NAD(P)/FAD-dependent oxidoreductase</fullName>
    </submittedName>
</protein>
<evidence type="ECO:0000256" key="1">
    <source>
        <dbReference type="ARBA" id="ARBA00001974"/>
    </source>
</evidence>
<evidence type="ECO:0000313" key="7">
    <source>
        <dbReference type="Proteomes" id="UP001139179"/>
    </source>
</evidence>
<dbReference type="Pfam" id="PF07992">
    <property type="entry name" value="Pyr_redox_2"/>
    <property type="match status" value="1"/>
</dbReference>
<evidence type="ECO:0000259" key="5">
    <source>
        <dbReference type="Pfam" id="PF07992"/>
    </source>
</evidence>
<dbReference type="InterPro" id="IPR023753">
    <property type="entry name" value="FAD/NAD-binding_dom"/>
</dbReference>
<dbReference type="Gene3D" id="3.50.50.60">
    <property type="entry name" value="FAD/NAD(P)-binding domain"/>
    <property type="match status" value="2"/>
</dbReference>
<gene>
    <name evidence="6" type="ORF">M3202_11955</name>
</gene>
<dbReference type="GO" id="GO:0016491">
    <property type="term" value="F:oxidoreductase activity"/>
    <property type="evidence" value="ECO:0007669"/>
    <property type="project" value="UniProtKB-KW"/>
</dbReference>
<evidence type="ECO:0000256" key="2">
    <source>
        <dbReference type="ARBA" id="ARBA00011738"/>
    </source>
</evidence>
<organism evidence="6 7">
    <name type="scientific">Halalkalibacter oceani</name>
    <dbReference type="NCBI Taxonomy" id="1653776"/>
    <lineage>
        <taxon>Bacteria</taxon>
        <taxon>Bacillati</taxon>
        <taxon>Bacillota</taxon>
        <taxon>Bacilli</taxon>
        <taxon>Bacillales</taxon>
        <taxon>Bacillaceae</taxon>
        <taxon>Halalkalibacter</taxon>
    </lineage>
</organism>
<keyword evidence="7" id="KW-1185">Reference proteome</keyword>
<dbReference type="InterPro" id="IPR036188">
    <property type="entry name" value="FAD/NAD-bd_sf"/>
</dbReference>